<gene>
    <name evidence="6 8" type="primary">nusB</name>
    <name evidence="8" type="ORF">DMENIID0002_07240</name>
</gene>
<dbReference type="Gene3D" id="1.10.940.10">
    <property type="entry name" value="NusB-like"/>
    <property type="match status" value="1"/>
</dbReference>
<evidence type="ECO:0000256" key="3">
    <source>
        <dbReference type="ARBA" id="ARBA00022884"/>
    </source>
</evidence>
<dbReference type="HAMAP" id="MF_00073">
    <property type="entry name" value="NusB"/>
    <property type="match status" value="1"/>
</dbReference>
<comment type="function">
    <text evidence="6">Involved in transcription antitermination. Required for transcription of ribosomal RNA (rRNA) genes. Binds specifically to the boxA antiterminator sequence of the ribosomal RNA (rrn) operons.</text>
</comment>
<dbReference type="PANTHER" id="PTHR11078">
    <property type="entry name" value="N UTILIZATION SUBSTANCE PROTEIN B-RELATED"/>
    <property type="match status" value="1"/>
</dbReference>
<evidence type="ECO:0000313" key="8">
    <source>
        <dbReference type="EMBL" id="BFD46078.1"/>
    </source>
</evidence>
<accession>A0AAT9G8B4</accession>
<sequence length="164" mass="18747">MTTKISTKTIARIAAVQAIYQYKPKSPDQNIDRIMQQIVQFYQDERVANDLTTNFNKPIKVKLSISYFELLVKSVVVNLPQIDKMISRHLTSEWQITSLPVLLLALLRVAICELQFFPSVPSKVVINEFTDITSDMLNENEVGFVNSVLDRIAKKTSENMCHDI</sequence>
<dbReference type="AlphaFoldDB" id="A0AAT9G8B4"/>
<reference evidence="8" key="1">
    <citation type="submission" date="2024-01" db="EMBL/GenBank/DDBJ databases">
        <title>Sequencing the genomes of a sandfly, Sergentomyia squamirostris, and its two endosymbionts.</title>
        <authorList>
            <person name="Itokawa K."/>
            <person name="Sanjoba C."/>
        </authorList>
    </citation>
    <scope>NUCLEOTIDE SEQUENCE</scope>
    <source>
        <strain evidence="8">RiSSQ</strain>
    </source>
</reference>
<dbReference type="EMBL" id="AP029170">
    <property type="protein sequence ID" value="BFD46078.1"/>
    <property type="molecule type" value="Genomic_DNA"/>
</dbReference>
<dbReference type="GO" id="GO:0006353">
    <property type="term" value="P:DNA-templated transcription termination"/>
    <property type="evidence" value="ECO:0007669"/>
    <property type="project" value="UniProtKB-UniRule"/>
</dbReference>
<protein>
    <recommendedName>
        <fullName evidence="6">Transcription antitermination protein NusB</fullName>
    </recommendedName>
    <alternativeName>
        <fullName evidence="6">Antitermination factor NusB</fullName>
    </alternativeName>
</protein>
<evidence type="ECO:0000259" key="7">
    <source>
        <dbReference type="Pfam" id="PF01029"/>
    </source>
</evidence>
<dbReference type="Pfam" id="PF01029">
    <property type="entry name" value="NusB"/>
    <property type="match status" value="1"/>
</dbReference>
<dbReference type="GO" id="GO:0031564">
    <property type="term" value="P:transcription antitermination"/>
    <property type="evidence" value="ECO:0007669"/>
    <property type="project" value="UniProtKB-KW"/>
</dbReference>
<keyword evidence="3 6" id="KW-0694">RNA-binding</keyword>
<proteinExistence type="inferred from homology"/>
<evidence type="ECO:0000256" key="5">
    <source>
        <dbReference type="ARBA" id="ARBA00023163"/>
    </source>
</evidence>
<dbReference type="PANTHER" id="PTHR11078:SF3">
    <property type="entry name" value="ANTITERMINATION NUSB DOMAIN-CONTAINING PROTEIN"/>
    <property type="match status" value="1"/>
</dbReference>
<evidence type="ECO:0000256" key="6">
    <source>
        <dbReference type="HAMAP-Rule" id="MF_00073"/>
    </source>
</evidence>
<evidence type="ECO:0000256" key="2">
    <source>
        <dbReference type="ARBA" id="ARBA00022814"/>
    </source>
</evidence>
<keyword evidence="4 6" id="KW-0805">Transcription regulation</keyword>
<keyword evidence="5 6" id="KW-0804">Transcription</keyword>
<dbReference type="NCBIfam" id="TIGR01951">
    <property type="entry name" value="nusB"/>
    <property type="match status" value="1"/>
</dbReference>
<dbReference type="InterPro" id="IPR011605">
    <property type="entry name" value="NusB_fam"/>
</dbReference>
<evidence type="ECO:0000256" key="1">
    <source>
        <dbReference type="ARBA" id="ARBA00005952"/>
    </source>
</evidence>
<dbReference type="GO" id="GO:0003723">
    <property type="term" value="F:RNA binding"/>
    <property type="evidence" value="ECO:0007669"/>
    <property type="project" value="UniProtKB-UniRule"/>
</dbReference>
<name>A0AAT9G8B4_9RICK</name>
<keyword evidence="2 6" id="KW-0889">Transcription antitermination</keyword>
<dbReference type="InterPro" id="IPR006027">
    <property type="entry name" value="NusB_RsmB_TIM44"/>
</dbReference>
<dbReference type="InterPro" id="IPR035926">
    <property type="entry name" value="NusB-like_sf"/>
</dbReference>
<comment type="similarity">
    <text evidence="1 6">Belongs to the NusB family.</text>
</comment>
<feature type="domain" description="NusB/RsmB/TIM44" evidence="7">
    <location>
        <begin position="10"/>
        <end position="154"/>
    </location>
</feature>
<evidence type="ECO:0000256" key="4">
    <source>
        <dbReference type="ARBA" id="ARBA00023015"/>
    </source>
</evidence>
<dbReference type="GO" id="GO:0005829">
    <property type="term" value="C:cytosol"/>
    <property type="evidence" value="ECO:0007669"/>
    <property type="project" value="TreeGrafter"/>
</dbReference>
<organism evidence="8">
    <name type="scientific">Candidatus Tisiphia endosymbiont of Sergentomyia squamirostris</name>
    <dbReference type="NCBI Taxonomy" id="3113639"/>
    <lineage>
        <taxon>Bacteria</taxon>
        <taxon>Pseudomonadati</taxon>
        <taxon>Pseudomonadota</taxon>
        <taxon>Alphaproteobacteria</taxon>
        <taxon>Rickettsiales</taxon>
        <taxon>Rickettsiaceae</taxon>
        <taxon>Rickettsieae</taxon>
        <taxon>Candidatus Tisiphia</taxon>
    </lineage>
</organism>
<dbReference type="SUPFAM" id="SSF48013">
    <property type="entry name" value="NusB-like"/>
    <property type="match status" value="1"/>
</dbReference>